<keyword evidence="3" id="KW-1185">Reference proteome</keyword>
<reference evidence="2 3" key="1">
    <citation type="submission" date="2020-08" db="EMBL/GenBank/DDBJ databases">
        <title>Genomic Encyclopedia of Type Strains, Phase IV (KMG-IV): sequencing the most valuable type-strain genomes for metagenomic binning, comparative biology and taxonomic classification.</title>
        <authorList>
            <person name="Goeker M."/>
        </authorList>
    </citation>
    <scope>NUCLEOTIDE SEQUENCE [LARGE SCALE GENOMIC DNA]</scope>
    <source>
        <strain evidence="2 3">DSM 26944</strain>
    </source>
</reference>
<organism evidence="2 3">
    <name type="scientific">Brucella daejeonensis</name>
    <dbReference type="NCBI Taxonomy" id="659015"/>
    <lineage>
        <taxon>Bacteria</taxon>
        <taxon>Pseudomonadati</taxon>
        <taxon>Pseudomonadota</taxon>
        <taxon>Alphaproteobacteria</taxon>
        <taxon>Hyphomicrobiales</taxon>
        <taxon>Brucellaceae</taxon>
        <taxon>Brucella/Ochrobactrum group</taxon>
        <taxon>Brucella</taxon>
    </lineage>
</organism>
<keyword evidence="1" id="KW-0812">Transmembrane</keyword>
<comment type="caution">
    <text evidence="2">The sequence shown here is derived from an EMBL/GenBank/DDBJ whole genome shotgun (WGS) entry which is preliminary data.</text>
</comment>
<name>A0A7W9AZP3_9HYPH</name>
<gene>
    <name evidence="2" type="ORF">FHS76_003485</name>
</gene>
<evidence type="ECO:0000256" key="1">
    <source>
        <dbReference type="SAM" id="Phobius"/>
    </source>
</evidence>
<dbReference type="AlphaFoldDB" id="A0A7W9AZP3"/>
<dbReference type="Proteomes" id="UP000555546">
    <property type="component" value="Unassembled WGS sequence"/>
</dbReference>
<evidence type="ECO:0000313" key="2">
    <source>
        <dbReference type="EMBL" id="MBB5703578.1"/>
    </source>
</evidence>
<dbReference type="EMBL" id="JACIJG010000015">
    <property type="protein sequence ID" value="MBB5703578.1"/>
    <property type="molecule type" value="Genomic_DNA"/>
</dbReference>
<accession>A0A7W9AZP3</accession>
<feature type="transmembrane region" description="Helical" evidence="1">
    <location>
        <begin position="12"/>
        <end position="37"/>
    </location>
</feature>
<sequence length="42" mass="4314">MASHPPKEPSVASVLLLVASCCIGATIAGAYAAILFWPAVMR</sequence>
<dbReference type="PROSITE" id="PS51257">
    <property type="entry name" value="PROKAR_LIPOPROTEIN"/>
    <property type="match status" value="1"/>
</dbReference>
<keyword evidence="1" id="KW-0472">Membrane</keyword>
<proteinExistence type="predicted"/>
<evidence type="ECO:0000313" key="3">
    <source>
        <dbReference type="Proteomes" id="UP000555546"/>
    </source>
</evidence>
<keyword evidence="1" id="KW-1133">Transmembrane helix</keyword>
<protein>
    <recommendedName>
        <fullName evidence="4">Lipoprotein</fullName>
    </recommendedName>
</protein>
<evidence type="ECO:0008006" key="4">
    <source>
        <dbReference type="Google" id="ProtNLM"/>
    </source>
</evidence>
<dbReference type="RefSeq" id="WP_268902750.1">
    <property type="nucleotide sequence ID" value="NZ_JACIJG010000015.1"/>
</dbReference>